<dbReference type="SMART" id="SM00534">
    <property type="entry name" value="MUTSac"/>
    <property type="match status" value="1"/>
</dbReference>
<dbReference type="InterPro" id="IPR027417">
    <property type="entry name" value="P-loop_NTPase"/>
</dbReference>
<dbReference type="FunFam" id="1.10.1420.10:FF:000005">
    <property type="entry name" value="DNA mismatch repair protein"/>
    <property type="match status" value="1"/>
</dbReference>
<evidence type="ECO:0000256" key="4">
    <source>
        <dbReference type="ARBA" id="ARBA00022840"/>
    </source>
</evidence>
<dbReference type="AlphaFoldDB" id="A0AAW2YYE7"/>
<dbReference type="GO" id="GO:0006298">
    <property type="term" value="P:mismatch repair"/>
    <property type="evidence" value="ECO:0007669"/>
    <property type="project" value="InterPro"/>
</dbReference>
<reference evidence="8 9" key="1">
    <citation type="submission" date="2024-03" db="EMBL/GenBank/DDBJ databases">
        <title>The Acrasis kona genome and developmental transcriptomes reveal deep origins of eukaryotic multicellular pathways.</title>
        <authorList>
            <person name="Sheikh S."/>
            <person name="Fu C.-J."/>
            <person name="Brown M.W."/>
            <person name="Baldauf S.L."/>
        </authorList>
    </citation>
    <scope>NUCLEOTIDE SEQUENCE [LARGE SCALE GENOMIC DNA]</scope>
    <source>
        <strain evidence="8 9">ATCC MYA-3509</strain>
    </source>
</reference>
<evidence type="ECO:0000313" key="9">
    <source>
        <dbReference type="Proteomes" id="UP001431209"/>
    </source>
</evidence>
<proteinExistence type="inferred from homology"/>
<dbReference type="Pfam" id="PF01624">
    <property type="entry name" value="MutS_I"/>
    <property type="match status" value="1"/>
</dbReference>
<dbReference type="PANTHER" id="PTHR11361">
    <property type="entry name" value="DNA MISMATCH REPAIR PROTEIN MUTS FAMILY MEMBER"/>
    <property type="match status" value="1"/>
</dbReference>
<keyword evidence="4" id="KW-0067">ATP-binding</keyword>
<dbReference type="PROSITE" id="PS00486">
    <property type="entry name" value="DNA_MISMATCH_REPAIR_2"/>
    <property type="match status" value="1"/>
</dbReference>
<keyword evidence="3 6" id="KW-0227">DNA damage</keyword>
<dbReference type="SUPFAM" id="SSF55271">
    <property type="entry name" value="DNA repair protein MutS, domain I"/>
    <property type="match status" value="1"/>
</dbReference>
<keyword evidence="9" id="KW-1185">Reference proteome</keyword>
<dbReference type="GO" id="GO:0030983">
    <property type="term" value="F:mismatched DNA binding"/>
    <property type="evidence" value="ECO:0007669"/>
    <property type="project" value="InterPro"/>
</dbReference>
<keyword evidence="6" id="KW-0234">DNA repair</keyword>
<dbReference type="InterPro" id="IPR000432">
    <property type="entry name" value="DNA_mismatch_repair_MutS_C"/>
</dbReference>
<evidence type="ECO:0000259" key="7">
    <source>
        <dbReference type="PROSITE" id="PS00486"/>
    </source>
</evidence>
<dbReference type="InterPro" id="IPR007696">
    <property type="entry name" value="DNA_mismatch_repair_MutS_core"/>
</dbReference>
<dbReference type="PIRSF" id="PIRSF037677">
    <property type="entry name" value="DNA_mis_repair_Msh6"/>
    <property type="match status" value="1"/>
</dbReference>
<dbReference type="Gene3D" id="1.10.1420.10">
    <property type="match status" value="2"/>
</dbReference>
<dbReference type="GO" id="GO:0140664">
    <property type="term" value="F:ATP-dependent DNA damage sensor activity"/>
    <property type="evidence" value="ECO:0007669"/>
    <property type="project" value="InterPro"/>
</dbReference>
<dbReference type="SUPFAM" id="SSF53150">
    <property type="entry name" value="DNA repair protein MutS, domain II"/>
    <property type="match status" value="1"/>
</dbReference>
<evidence type="ECO:0000256" key="3">
    <source>
        <dbReference type="ARBA" id="ARBA00022763"/>
    </source>
</evidence>
<dbReference type="EMBL" id="JAOPGA020000868">
    <property type="protein sequence ID" value="KAL0482522.1"/>
    <property type="molecule type" value="Genomic_DNA"/>
</dbReference>
<comment type="function">
    <text evidence="6">Component of the post-replicative DNA mismatch repair system (MMR).</text>
</comment>
<protein>
    <submittedName>
        <fullName evidence="8">DNA mismatch repair protein MSH6</fullName>
    </submittedName>
</protein>
<dbReference type="InterPro" id="IPR045076">
    <property type="entry name" value="MutS"/>
</dbReference>
<comment type="similarity">
    <text evidence="1 6">Belongs to the DNA mismatch repair MutS family.</text>
</comment>
<accession>A0AAW2YYE7</accession>
<dbReference type="Pfam" id="PF05190">
    <property type="entry name" value="MutS_IV"/>
    <property type="match status" value="1"/>
</dbReference>
<organism evidence="8 9">
    <name type="scientific">Acrasis kona</name>
    <dbReference type="NCBI Taxonomy" id="1008807"/>
    <lineage>
        <taxon>Eukaryota</taxon>
        <taxon>Discoba</taxon>
        <taxon>Heterolobosea</taxon>
        <taxon>Tetramitia</taxon>
        <taxon>Eutetramitia</taxon>
        <taxon>Acrasidae</taxon>
        <taxon>Acrasis</taxon>
    </lineage>
</organism>
<dbReference type="InterPro" id="IPR007861">
    <property type="entry name" value="DNA_mismatch_repair_MutS_clamp"/>
</dbReference>
<dbReference type="SUPFAM" id="SSF52540">
    <property type="entry name" value="P-loop containing nucleoside triphosphate hydrolases"/>
    <property type="match status" value="1"/>
</dbReference>
<dbReference type="Pfam" id="PF05192">
    <property type="entry name" value="MutS_III"/>
    <property type="match status" value="1"/>
</dbReference>
<dbReference type="InterPro" id="IPR007860">
    <property type="entry name" value="DNA_mmatch_repair_MutS_con_dom"/>
</dbReference>
<dbReference type="GO" id="GO:0005524">
    <property type="term" value="F:ATP binding"/>
    <property type="evidence" value="ECO:0007669"/>
    <property type="project" value="UniProtKB-KW"/>
</dbReference>
<dbReference type="InterPro" id="IPR017261">
    <property type="entry name" value="DNA_mismatch_repair_MutS/MSH"/>
</dbReference>
<evidence type="ECO:0000256" key="6">
    <source>
        <dbReference type="RuleBase" id="RU003756"/>
    </source>
</evidence>
<dbReference type="Gene3D" id="3.40.50.300">
    <property type="entry name" value="P-loop containing nucleotide triphosphate hydrolases"/>
    <property type="match status" value="1"/>
</dbReference>
<dbReference type="NCBIfam" id="NF003810">
    <property type="entry name" value="PRK05399.1"/>
    <property type="match status" value="1"/>
</dbReference>
<dbReference type="Pfam" id="PF00488">
    <property type="entry name" value="MutS_V"/>
    <property type="match status" value="1"/>
</dbReference>
<dbReference type="Gene3D" id="3.40.1170.10">
    <property type="entry name" value="DNA repair protein MutS, domain I"/>
    <property type="match status" value="1"/>
</dbReference>
<dbReference type="InterPro" id="IPR016151">
    <property type="entry name" value="DNA_mismatch_repair_MutS_N"/>
</dbReference>
<dbReference type="InterPro" id="IPR036187">
    <property type="entry name" value="DNA_mismatch_repair_MutS_sf"/>
</dbReference>
<evidence type="ECO:0000256" key="2">
    <source>
        <dbReference type="ARBA" id="ARBA00022741"/>
    </source>
</evidence>
<dbReference type="InterPro" id="IPR007695">
    <property type="entry name" value="DNA_mismatch_repair_MutS-lik_N"/>
</dbReference>
<dbReference type="GO" id="GO:0032301">
    <property type="term" value="C:MutSalpha complex"/>
    <property type="evidence" value="ECO:0007669"/>
    <property type="project" value="TreeGrafter"/>
</dbReference>
<evidence type="ECO:0000256" key="5">
    <source>
        <dbReference type="ARBA" id="ARBA00023125"/>
    </source>
</evidence>
<dbReference type="InterPro" id="IPR036678">
    <property type="entry name" value="MutS_con_dom_sf"/>
</dbReference>
<evidence type="ECO:0000256" key="1">
    <source>
        <dbReference type="ARBA" id="ARBA00006271"/>
    </source>
</evidence>
<keyword evidence="5 6" id="KW-0238">DNA-binding</keyword>
<dbReference type="SUPFAM" id="SSF48334">
    <property type="entry name" value="DNA repair protein MutS, domain III"/>
    <property type="match status" value="1"/>
</dbReference>
<evidence type="ECO:0000313" key="8">
    <source>
        <dbReference type="EMBL" id="KAL0482522.1"/>
    </source>
</evidence>
<dbReference type="PANTHER" id="PTHR11361:SF148">
    <property type="entry name" value="DNA MISMATCH REPAIR PROTEIN MSH6"/>
    <property type="match status" value="1"/>
</dbReference>
<name>A0AAW2YYE7_9EUKA</name>
<gene>
    <name evidence="8" type="ORF">AKO1_014409</name>
</gene>
<dbReference type="Pfam" id="PF05188">
    <property type="entry name" value="MutS_II"/>
    <property type="match status" value="1"/>
</dbReference>
<dbReference type="Proteomes" id="UP001431209">
    <property type="component" value="Unassembled WGS sequence"/>
</dbReference>
<keyword evidence="2 6" id="KW-0547">Nucleotide-binding</keyword>
<sequence>MPAYDRQYWRLKKNLFDTIFFYKMGAFYALYETDADIGKNDFDLHLTERVNMRMVGVPESSFKHWASKFVANGYKVARVEQMETPEELKIRLQKKIGPQDNVVRREVRQIYTAGTLVDQDMISNIHTNHYLLCVVQDKNNLGICFADTSTAEFNIGRINDDFCGSGLETLVQQISPKEIIFGRGSLTKNLLNVMCGVSFCKPVLNPRQSTWNRSDTLNQIEARGYFKELPPVLSAYKDDDLVMSAFGTLVNYLYELRLDEETLTMANIRSYDITHDSSHLTLDGQTLINLEILSSKDNGIKGSLLEYLDKCSTPSGRRLFRYWVCHPLRHQFDISNRIGAVDQIEMNFEHFENIIPRVTGDLERNLSRIHAQTCVKSDEIMFDVTLNKKRVILLLDTLQCLKIYFDAINNIQHLIRDGLVTNKVLLNVVQVVPMDKNNSFGFPDLQPLLTKFETMFDHQLARQDGHILPCQGANPDFDKANAHLESIQSELDQHLSHNIKTLKLSTKDCTYKMLQRKPFQIQVPKNTKVPKSWVLVSQTSQVERYHSPEVIRLMPLHQQAKEKRDIVLRGELRRIMKVFDDDYESWNRCMSCIAELDCLLSLTRTSMNNGMCKVEFVDQPEPFLDLVEMSHPCVNTDQNPFVPNSTLLGPSPSNPLCIVVTGANAGGKSTLLRQNAVAVIMAQLGCRIPATSCRMTAVDRIFTRVGASDRIMTGQSTFMVELTETSNILRNATCNSLVILDELGRGTSTFDGFSIAYATLRYLSEVIQCRTLFSTHYFHLTNQLMYNPYVSLYQMQVMDDPNRPFDVTFLYKFIPGVSPASYGLSVASKAGIPISIVQRAKQIAHNFEHLLRIDEVCTDPAGSASVLTNQQRECFEIMMGHLMRGEESLDVWKKLQEEVLALYRVYSCEK</sequence>
<comment type="caution">
    <text evidence="8">The sequence shown here is derived from an EMBL/GenBank/DDBJ whole genome shotgun (WGS) entry which is preliminary data.</text>
</comment>
<dbReference type="SMART" id="SM00533">
    <property type="entry name" value="MUTSd"/>
    <property type="match status" value="1"/>
</dbReference>
<feature type="domain" description="DNA mismatch repair proteins mutS family" evidence="7">
    <location>
        <begin position="736"/>
        <end position="752"/>
    </location>
</feature>
<dbReference type="Gene3D" id="3.30.420.110">
    <property type="entry name" value="MutS, connector domain"/>
    <property type="match status" value="1"/>
</dbReference>